<evidence type="ECO:0000313" key="1">
    <source>
        <dbReference type="EMBL" id="DAD99088.1"/>
    </source>
</evidence>
<proteinExistence type="predicted"/>
<reference evidence="1" key="1">
    <citation type="journal article" date="2021" name="Proc. Natl. Acad. Sci. U.S.A.">
        <title>A Catalog of Tens of Thousands of Viruses from Human Metagenomes Reveals Hidden Associations with Chronic Diseases.</title>
        <authorList>
            <person name="Tisza M.J."/>
            <person name="Buck C.B."/>
        </authorList>
    </citation>
    <scope>NUCLEOTIDE SEQUENCE</scope>
    <source>
        <strain evidence="1">Ct4Ap70</strain>
    </source>
</reference>
<name>A0A8S5NY16_9CAUD</name>
<sequence length="41" mass="4569">MSKGIFLLYVYLVARNVKIPVIIAGKMVLNISNIVSNIYSL</sequence>
<accession>A0A8S5NY16</accession>
<protein>
    <submittedName>
        <fullName evidence="1">Uncharacterized protein</fullName>
    </submittedName>
</protein>
<organism evidence="1">
    <name type="scientific">Siphoviridae sp. ct4Ap70</name>
    <dbReference type="NCBI Taxonomy" id="2825328"/>
    <lineage>
        <taxon>Viruses</taxon>
        <taxon>Duplodnaviria</taxon>
        <taxon>Heunggongvirae</taxon>
        <taxon>Uroviricota</taxon>
        <taxon>Caudoviricetes</taxon>
    </lineage>
</organism>
<dbReference type="EMBL" id="BK015274">
    <property type="protein sequence ID" value="DAD99088.1"/>
    <property type="molecule type" value="Genomic_DNA"/>
</dbReference>